<name>A0A0F9FT17_9ZZZZ</name>
<sequence>MDLYTSLVRLKQEMTNGTLPAMMPVPEKIQGVIDPAFTIGLGALFEDPDKGLRCPVRDCGVYRHTLTRHLNTRHSALGGASGIKKLMSIPLTARLTSRSAHEKYSLVSTGRPFVGVMSKKLFSRAAKKRKSRSTISAKATVGAKNLRDVCEAQLAHKLIDLEHELGRSPSMADARLKFGPGFASAVERTYGSWNSAKGQIGLKVYPHNRKYGEVAVIDALRAYYDEHGCLPMSRVAHLRFCKPLIPSHKTILLTLNMTSWSMAMRYVASVLNIPERKVKCPKPMILWSPRGRAIGTTRTPLGTS</sequence>
<dbReference type="InterPro" id="IPR041025">
    <property type="entry name" value="HNH_repeat"/>
</dbReference>
<proteinExistence type="predicted"/>
<dbReference type="Pfam" id="PF18780">
    <property type="entry name" value="HNH_repeat"/>
    <property type="match status" value="1"/>
</dbReference>
<dbReference type="AlphaFoldDB" id="A0A0F9FT17"/>
<dbReference type="EMBL" id="LAZR01020313">
    <property type="protein sequence ID" value="KKL89338.1"/>
    <property type="molecule type" value="Genomic_DNA"/>
</dbReference>
<reference evidence="1" key="1">
    <citation type="journal article" date="2015" name="Nature">
        <title>Complex archaea that bridge the gap between prokaryotes and eukaryotes.</title>
        <authorList>
            <person name="Spang A."/>
            <person name="Saw J.H."/>
            <person name="Jorgensen S.L."/>
            <person name="Zaremba-Niedzwiedzka K."/>
            <person name="Martijn J."/>
            <person name="Lind A.E."/>
            <person name="van Eijk R."/>
            <person name="Schleper C."/>
            <person name="Guy L."/>
            <person name="Ettema T.J."/>
        </authorList>
    </citation>
    <scope>NUCLEOTIDE SEQUENCE</scope>
</reference>
<evidence type="ECO:0000313" key="1">
    <source>
        <dbReference type="EMBL" id="KKL89338.1"/>
    </source>
</evidence>
<protein>
    <submittedName>
        <fullName evidence="1">Uncharacterized protein</fullName>
    </submittedName>
</protein>
<comment type="caution">
    <text evidence="1">The sequence shown here is derived from an EMBL/GenBank/DDBJ whole genome shotgun (WGS) entry which is preliminary data.</text>
</comment>
<gene>
    <name evidence="1" type="ORF">LCGC14_1915700</name>
</gene>
<organism evidence="1">
    <name type="scientific">marine sediment metagenome</name>
    <dbReference type="NCBI Taxonomy" id="412755"/>
    <lineage>
        <taxon>unclassified sequences</taxon>
        <taxon>metagenomes</taxon>
        <taxon>ecological metagenomes</taxon>
    </lineage>
</organism>
<accession>A0A0F9FT17</accession>